<dbReference type="EMBL" id="JAVRQU010000002">
    <property type="protein sequence ID" value="KAK5706091.1"/>
    <property type="molecule type" value="Genomic_DNA"/>
</dbReference>
<dbReference type="PANTHER" id="PTHR42085">
    <property type="entry name" value="F-BOX DOMAIN-CONTAINING PROTEIN"/>
    <property type="match status" value="1"/>
</dbReference>
<evidence type="ECO:0000313" key="2">
    <source>
        <dbReference type="Proteomes" id="UP001310594"/>
    </source>
</evidence>
<dbReference type="AlphaFoldDB" id="A0AAN8A4W2"/>
<gene>
    <name evidence="1" type="ORF">LTR97_001077</name>
</gene>
<proteinExistence type="predicted"/>
<reference evidence="1" key="1">
    <citation type="submission" date="2023-08" db="EMBL/GenBank/DDBJ databases">
        <title>Black Yeasts Isolated from many extreme environments.</title>
        <authorList>
            <person name="Coleine C."/>
            <person name="Stajich J.E."/>
            <person name="Selbmann L."/>
        </authorList>
    </citation>
    <scope>NUCLEOTIDE SEQUENCE</scope>
    <source>
        <strain evidence="1">CCFEE 5810</strain>
    </source>
</reference>
<protein>
    <submittedName>
        <fullName evidence="1">Uncharacterized protein</fullName>
    </submittedName>
</protein>
<name>A0AAN8A4W2_9PEZI</name>
<comment type="caution">
    <text evidence="1">The sequence shown here is derived from an EMBL/GenBank/DDBJ whole genome shotgun (WGS) entry which is preliminary data.</text>
</comment>
<dbReference type="Proteomes" id="UP001310594">
    <property type="component" value="Unassembled WGS sequence"/>
</dbReference>
<accession>A0AAN8A4W2</accession>
<sequence length="198" mass="22853">MAKRKRQSSDAVTASKRTLRAQTKVKAANTDEQTSAFLVLPPELRNRIYEYALIKPYNITVDVHLQIPPLLDVSRQIKKEASGIWYESNRFSHYIQDCNAMLLQRFTKHCKNTGMKARDQLEIYETPNWPNLVKWCKQVHAHNSKCLPQGAGFSAVETVISSAHGIAIETKDQPWEKCEALLKILRRTVGRYDKRWLD</sequence>
<organism evidence="1 2">
    <name type="scientific">Elasticomyces elasticus</name>
    <dbReference type="NCBI Taxonomy" id="574655"/>
    <lineage>
        <taxon>Eukaryota</taxon>
        <taxon>Fungi</taxon>
        <taxon>Dikarya</taxon>
        <taxon>Ascomycota</taxon>
        <taxon>Pezizomycotina</taxon>
        <taxon>Dothideomycetes</taxon>
        <taxon>Dothideomycetidae</taxon>
        <taxon>Mycosphaerellales</taxon>
        <taxon>Teratosphaeriaceae</taxon>
        <taxon>Elasticomyces</taxon>
    </lineage>
</organism>
<evidence type="ECO:0000313" key="1">
    <source>
        <dbReference type="EMBL" id="KAK5706091.1"/>
    </source>
</evidence>
<dbReference type="PANTHER" id="PTHR42085:SF1">
    <property type="entry name" value="F-BOX DOMAIN-CONTAINING PROTEIN"/>
    <property type="match status" value="1"/>
</dbReference>
<dbReference type="InterPro" id="IPR038883">
    <property type="entry name" value="AN11006-like"/>
</dbReference>